<keyword evidence="2" id="KW-1185">Reference proteome</keyword>
<reference evidence="1 2" key="1">
    <citation type="journal article" date="2021" name="Comput. Struct. Biotechnol. J.">
        <title>De novo genome assembly of the potent medicinal plant Rehmannia glutinosa using nanopore technology.</title>
        <authorList>
            <person name="Ma L."/>
            <person name="Dong C."/>
            <person name="Song C."/>
            <person name="Wang X."/>
            <person name="Zheng X."/>
            <person name="Niu Y."/>
            <person name="Chen S."/>
            <person name="Feng W."/>
        </authorList>
    </citation>
    <scope>NUCLEOTIDE SEQUENCE [LARGE SCALE GENOMIC DNA]</scope>
    <source>
        <strain evidence="1">DH-2019</strain>
    </source>
</reference>
<dbReference type="Pfam" id="PF02330">
    <property type="entry name" value="MAM33"/>
    <property type="match status" value="1"/>
</dbReference>
<dbReference type="InterPro" id="IPR036561">
    <property type="entry name" value="MAM33_sf"/>
</dbReference>
<evidence type="ECO:0008006" key="3">
    <source>
        <dbReference type="Google" id="ProtNLM"/>
    </source>
</evidence>
<sequence>MSGGALINRCRRSLVSPSFFFKSISSSIQCRQNHQMSNAYAPLPQAQTNPSSSSPFQSKLLRILSSEIQYQCDYAPPHQPLTEFDRFIVEDRPGEQWIRLSSKSAEDENIKIEATMFDGFIIAQKSGDRGTQENVQLHISMSVDIWKGEGTNIMKFVCSAWPDSLEIQKVFMFRHDEPPARLYMGPHFKNLNSKLQTGFYQFLNSKGVNDGLSKFLHKYMMNKDRVELIQWLGKMQLVPMAIGTCEEM</sequence>
<evidence type="ECO:0000313" key="2">
    <source>
        <dbReference type="Proteomes" id="UP001318860"/>
    </source>
</evidence>
<dbReference type="PANTHER" id="PTHR10826:SF14">
    <property type="entry name" value="MITOCHONDRIAL GLYCOPROTEIN FAMILY PROTEIN"/>
    <property type="match status" value="1"/>
</dbReference>
<evidence type="ECO:0000313" key="1">
    <source>
        <dbReference type="EMBL" id="KAK6162117.1"/>
    </source>
</evidence>
<dbReference type="Proteomes" id="UP001318860">
    <property type="component" value="Unassembled WGS sequence"/>
</dbReference>
<dbReference type="PANTHER" id="PTHR10826">
    <property type="entry name" value="COMPLEMENT COMPONENT 1"/>
    <property type="match status" value="1"/>
</dbReference>
<organism evidence="1 2">
    <name type="scientific">Rehmannia glutinosa</name>
    <name type="common">Chinese foxglove</name>
    <dbReference type="NCBI Taxonomy" id="99300"/>
    <lineage>
        <taxon>Eukaryota</taxon>
        <taxon>Viridiplantae</taxon>
        <taxon>Streptophyta</taxon>
        <taxon>Embryophyta</taxon>
        <taxon>Tracheophyta</taxon>
        <taxon>Spermatophyta</taxon>
        <taxon>Magnoliopsida</taxon>
        <taxon>eudicotyledons</taxon>
        <taxon>Gunneridae</taxon>
        <taxon>Pentapetalae</taxon>
        <taxon>asterids</taxon>
        <taxon>lamiids</taxon>
        <taxon>Lamiales</taxon>
        <taxon>Orobanchaceae</taxon>
        <taxon>Rehmannieae</taxon>
        <taxon>Rehmannia</taxon>
    </lineage>
</organism>
<dbReference type="Gene3D" id="3.10.280.10">
    <property type="entry name" value="Mitochondrial glycoprotein"/>
    <property type="match status" value="1"/>
</dbReference>
<dbReference type="SUPFAM" id="SSF54529">
    <property type="entry name" value="Mitochondrial glycoprotein MAM33-like"/>
    <property type="match status" value="1"/>
</dbReference>
<dbReference type="InterPro" id="IPR003428">
    <property type="entry name" value="MAM33"/>
</dbReference>
<accession>A0ABR0XSC8</accession>
<name>A0ABR0XSC8_REHGL</name>
<proteinExistence type="predicted"/>
<comment type="caution">
    <text evidence="1">The sequence shown here is derived from an EMBL/GenBank/DDBJ whole genome shotgun (WGS) entry which is preliminary data.</text>
</comment>
<dbReference type="EMBL" id="JABTTQ020000002">
    <property type="protein sequence ID" value="KAK6162117.1"/>
    <property type="molecule type" value="Genomic_DNA"/>
</dbReference>
<protein>
    <recommendedName>
        <fullName evidence="3">Mitochondrial glycoprotein family protein</fullName>
    </recommendedName>
</protein>
<gene>
    <name evidence="1" type="ORF">DH2020_001958</name>
</gene>